<keyword evidence="2" id="KW-1133">Transmembrane helix</keyword>
<feature type="compositionally biased region" description="Basic and acidic residues" evidence="1">
    <location>
        <begin position="821"/>
        <end position="838"/>
    </location>
</feature>
<feature type="transmembrane region" description="Helical" evidence="2">
    <location>
        <begin position="757"/>
        <end position="781"/>
    </location>
</feature>
<feature type="domain" description="FAS1" evidence="4">
    <location>
        <begin position="36"/>
        <end position="165"/>
    </location>
</feature>
<reference evidence="6" key="1">
    <citation type="submission" date="2016-03" db="EMBL/GenBank/DDBJ databases">
        <authorList>
            <person name="Devillers Hugo."/>
        </authorList>
    </citation>
    <scope>NUCLEOTIDE SEQUENCE [LARGE SCALE GENOMIC DNA]</scope>
</reference>
<dbReference type="EMBL" id="LT598479">
    <property type="protein sequence ID" value="SCU82754.1"/>
    <property type="molecule type" value="Genomic_DNA"/>
</dbReference>
<name>A0A1G4IZY8_9SACH</name>
<evidence type="ECO:0000313" key="5">
    <source>
        <dbReference type="EMBL" id="SCU82754.1"/>
    </source>
</evidence>
<dbReference type="InterPro" id="IPR050904">
    <property type="entry name" value="Adhesion/Biosynth-related"/>
</dbReference>
<sequence length="868" mass="97649">MIRSLCFVLGLSVLNLCWSFEQASRYDPDDQDEFPFTTVVDILWQNVEFSTFLRKIQKSGNINYLNELDNFTFVAPINSAFSNHSEAVKIDHYLLHNYVLNPASWDTGIHVLVTNDSTPHLLQLKSNGAMFLNEAPILKEVQQPNMQNATMYSTTSLLSRAQDLVEVIESNPHASFFFKLVSHLKDERLLNLFDRRTVLVPNNAAFEKQFNSLELEYLLGSENHENDLPLPGNLSENRLADRRLLIEKVLVDGLFGGHFEQVEVLNLKGDSLVLNSHANGSDISVNDSLATTSNLIYKPGIAHMFSDLNFLSRGFHFTAEKYLIGLGAVRFVEEVHMRKLTHLINGSFTQALTIFVPIDTNYDSPGYSKSSLLYHFVDTEIVLTDGPSGENSHKLYDSMFCSSNKRLGGKCQRLKIESRNQGNRRGFFVNKKYRVVNSAPFMIGNTAIYLMEHEVMLPGDLLSAMDPFSGCSKSMEFLRELNLLDLRPNNRGFTALLPCFKSWSNFDLNLEYLEHNISALNLIMKNYILNDLIYTDTDDMSFVTSNLYDEPIAARLHDVESDSNSVLLNLSSMNEPIQLKTNFDTFFDQGVIHPISDVYYPKALDISLQNLLETTQSYDFVAYLKNFDSLKGIFDNSNEYSILVPTARSLLLEDIGLNSTRLEEFLGLHIIFSNSTQSLLKCENSIKTLNGKSLNCRESSSNAQLLRVVDGADKEVRILKKGCSSSDENSCIFLLDRPISLSWLEKEGYKIRLPGTALAMGALLGILFIFGLLSCALMTFVRKPTPNNNEPEQGAADQERLLSSSNVKQRNGYSSIPRGDAPGRRTERLDGTSVRNHEPGSFANLYSVNTSREPLSIDAGANQNQNYS</sequence>
<evidence type="ECO:0000256" key="1">
    <source>
        <dbReference type="SAM" id="MobiDB-lite"/>
    </source>
</evidence>
<feature type="signal peptide" evidence="3">
    <location>
        <begin position="1"/>
        <end position="19"/>
    </location>
</feature>
<feature type="domain" description="FAS1" evidence="4">
    <location>
        <begin position="161"/>
        <end position="309"/>
    </location>
</feature>
<evidence type="ECO:0000259" key="4">
    <source>
        <dbReference type="PROSITE" id="PS50213"/>
    </source>
</evidence>
<evidence type="ECO:0000313" key="6">
    <source>
        <dbReference type="Proteomes" id="UP000191144"/>
    </source>
</evidence>
<dbReference type="PANTHER" id="PTHR10900">
    <property type="entry name" value="PERIOSTIN-RELATED"/>
    <property type="match status" value="1"/>
</dbReference>
<dbReference type="PROSITE" id="PS50213">
    <property type="entry name" value="FAS1"/>
    <property type="match status" value="2"/>
</dbReference>
<keyword evidence="2" id="KW-0472">Membrane</keyword>
<dbReference type="InterPro" id="IPR000782">
    <property type="entry name" value="FAS1_domain"/>
</dbReference>
<accession>A0A1G4IZY8</accession>
<feature type="chain" id="PRO_5009235873" evidence="3">
    <location>
        <begin position="20"/>
        <end position="868"/>
    </location>
</feature>
<keyword evidence="2" id="KW-0812">Transmembrane</keyword>
<evidence type="ECO:0000256" key="3">
    <source>
        <dbReference type="SAM" id="SignalP"/>
    </source>
</evidence>
<organism evidence="5 6">
    <name type="scientific">Lachancea meyersii CBS 8951</name>
    <dbReference type="NCBI Taxonomy" id="1266667"/>
    <lineage>
        <taxon>Eukaryota</taxon>
        <taxon>Fungi</taxon>
        <taxon>Dikarya</taxon>
        <taxon>Ascomycota</taxon>
        <taxon>Saccharomycotina</taxon>
        <taxon>Saccharomycetes</taxon>
        <taxon>Saccharomycetales</taxon>
        <taxon>Saccharomycetaceae</taxon>
        <taxon>Lachancea</taxon>
    </lineage>
</organism>
<protein>
    <submittedName>
        <fullName evidence="5">LAME_0C02718g1_1</fullName>
    </submittedName>
</protein>
<gene>
    <name evidence="5" type="ORF">LAME_0C02718G</name>
</gene>
<dbReference type="SUPFAM" id="SSF82153">
    <property type="entry name" value="FAS1 domain"/>
    <property type="match status" value="4"/>
</dbReference>
<dbReference type="Gene3D" id="2.30.180.10">
    <property type="entry name" value="FAS1 domain"/>
    <property type="match status" value="2"/>
</dbReference>
<dbReference type="OrthoDB" id="286301at2759"/>
<dbReference type="AlphaFoldDB" id="A0A1G4IZY8"/>
<proteinExistence type="predicted"/>
<evidence type="ECO:0000256" key="2">
    <source>
        <dbReference type="SAM" id="Phobius"/>
    </source>
</evidence>
<feature type="region of interest" description="Disordered" evidence="1">
    <location>
        <begin position="786"/>
        <end position="844"/>
    </location>
</feature>
<dbReference type="PANTHER" id="PTHR10900:SF125">
    <property type="entry name" value="FAS1 DOMAIN-CONTAINING PROTEIN YLR001C"/>
    <property type="match status" value="1"/>
</dbReference>
<keyword evidence="6" id="KW-1185">Reference proteome</keyword>
<feature type="compositionally biased region" description="Polar residues" evidence="1">
    <location>
        <begin position="801"/>
        <end position="814"/>
    </location>
</feature>
<dbReference type="InterPro" id="IPR036378">
    <property type="entry name" value="FAS1_dom_sf"/>
</dbReference>
<keyword evidence="3" id="KW-0732">Signal</keyword>
<dbReference type="Proteomes" id="UP000191144">
    <property type="component" value="Chromosome C"/>
</dbReference>